<name>A0A7D5INF8_9VIRU</name>
<evidence type="ECO:0000256" key="6">
    <source>
        <dbReference type="ARBA" id="ARBA00022692"/>
    </source>
</evidence>
<feature type="domain" description="Bunyavirus glycoprotein G2" evidence="20">
    <location>
        <begin position="19"/>
        <end position="300"/>
    </location>
</feature>
<dbReference type="GO" id="GO:0019062">
    <property type="term" value="P:virion attachment to host cell"/>
    <property type="evidence" value="ECO:0007669"/>
    <property type="project" value="UniProtKB-KW"/>
</dbReference>
<keyword evidence="16" id="KW-1160">Virus entry into host cell</keyword>
<keyword evidence="7" id="KW-0732">Signal</keyword>
<evidence type="ECO:0000256" key="16">
    <source>
        <dbReference type="ARBA" id="ARBA00023296"/>
    </source>
</evidence>
<evidence type="ECO:0000256" key="4">
    <source>
        <dbReference type="ARBA" id="ARBA00015294"/>
    </source>
</evidence>
<keyword evidence="15" id="KW-1038">Host endoplasmic reticulum</keyword>
<evidence type="ECO:0000256" key="1">
    <source>
        <dbReference type="ARBA" id="ARBA00004182"/>
    </source>
</evidence>
<comment type="subcellular location">
    <subcellularLocation>
        <location evidence="2">Host Golgi apparatus membrane</location>
        <topology evidence="2">Multi-pass membrane protein</topology>
    </subcellularLocation>
    <subcellularLocation>
        <location evidence="3">Host endoplasmic reticulum membrane</location>
    </subcellularLocation>
    <subcellularLocation>
        <location evidence="1">Virion membrane</location>
    </subcellularLocation>
</comment>
<organism evidence="21">
    <name type="scientific">Lukuni virus</name>
    <dbReference type="NCBI Taxonomy" id="1678227"/>
    <lineage>
        <taxon>Viruses</taxon>
        <taxon>Riboviria</taxon>
        <taxon>Orthornavirae</taxon>
        <taxon>Negarnaviricota</taxon>
        <taxon>Polyploviricotina</taxon>
        <taxon>Bunyaviricetes</taxon>
        <taxon>Elliovirales</taxon>
        <taxon>Peribunyaviridae</taxon>
        <taxon>Orthobunyavirus</taxon>
        <taxon>Orthobunyavirus lukuniense</taxon>
    </lineage>
</organism>
<dbReference type="GO" id="GO:0044167">
    <property type="term" value="C:host cell endoplasmic reticulum membrane"/>
    <property type="evidence" value="ECO:0007669"/>
    <property type="project" value="UniProtKB-SubCell"/>
</dbReference>
<dbReference type="EMBL" id="MK896538">
    <property type="protein sequence ID" value="QLA46941.1"/>
    <property type="molecule type" value="Viral_cRNA"/>
</dbReference>
<feature type="transmembrane region" description="Helical" evidence="18">
    <location>
        <begin position="444"/>
        <end position="464"/>
    </location>
</feature>
<evidence type="ECO:0000256" key="5">
    <source>
        <dbReference type="ARBA" id="ARBA00022581"/>
    </source>
</evidence>
<evidence type="ECO:0000259" key="20">
    <source>
        <dbReference type="Pfam" id="PF03563"/>
    </source>
</evidence>
<evidence type="ECO:0000256" key="14">
    <source>
        <dbReference type="ARBA" id="ARBA00023180"/>
    </source>
</evidence>
<evidence type="ECO:0000259" key="19">
    <source>
        <dbReference type="Pfam" id="PF03557"/>
    </source>
</evidence>
<evidence type="ECO:0000256" key="18">
    <source>
        <dbReference type="SAM" id="Phobius"/>
    </source>
</evidence>
<evidence type="ECO:0000256" key="12">
    <source>
        <dbReference type="ARBA" id="ARBA00022989"/>
    </source>
</evidence>
<evidence type="ECO:0000256" key="9">
    <source>
        <dbReference type="ARBA" id="ARBA00022812"/>
    </source>
</evidence>
<keyword evidence="11" id="KW-1043">Host membrane</keyword>
<dbReference type="Pfam" id="PF03563">
    <property type="entry name" value="Bunya_G2"/>
    <property type="match status" value="1"/>
</dbReference>
<feature type="domain" description="Bunyavirus glycoprotein G1" evidence="19">
    <location>
        <begin position="539"/>
        <end position="1343"/>
    </location>
</feature>
<evidence type="ECO:0000256" key="2">
    <source>
        <dbReference type="ARBA" id="ARBA00004252"/>
    </source>
</evidence>
<dbReference type="GO" id="GO:0055036">
    <property type="term" value="C:virion membrane"/>
    <property type="evidence" value="ECO:0007669"/>
    <property type="project" value="UniProtKB-SubCell"/>
</dbReference>
<dbReference type="Pfam" id="PF03557">
    <property type="entry name" value="Bunya_G1"/>
    <property type="match status" value="1"/>
</dbReference>
<keyword evidence="10" id="KW-0946">Virion</keyword>
<evidence type="ECO:0000256" key="17">
    <source>
        <dbReference type="ARBA" id="ARBA00031199"/>
    </source>
</evidence>
<sequence>MLIVIVLIVCVAHAAPPEKCFQGGDLLKKISSEKSMPHICLRDDVSLIKTVTTAAPSGSGLTAFQNYVYRKFTVEDWRSCRPEKAVGGPLMILSVNDDGFIESEEYVCRNECNIKLDKEIGVLIFETDALNYFEVSGTTITSGWFKTSTSVSLRHTCEHVKIRCGFKSMSVHACFKNHIECYQALAGKYIPNYMATSICTNLELILMTVFSMMIFLLFLICAKTYMCYLLLPIFIPFAYIYGKIQMKKFKTCSNCGLTLHPFTKCKKTCICGSRYESTERLKIHVLSGLCPGYKYIMTARVMCKSKGCGLFLSIFLTILILSFITPIGAAECYTLDQIPSLYRNGIAHEIVHRYYEMASYGYIAIIISLILVINILIFRPQVFLNRSIYSCNDCGMFHLRSGIKLTEFGTNRCGVCLCGCNDESPLYVAHQRSRVCFSDCHIKIYRILVFIMLLLLMPCIVPAVSADNCDTDPSTSSCFGLNIQSAVAGTSNKTNEFAMLTELFPDISIEEYNSIKDKISAFKSMTFEAYHYQSLRPIQIIEALFFSRSKYLDSSYRTSDEYMKWRVRAKVAHLEICPYKSATYPCQCIQNDLHCEVLKRGNRASNTKILLDNTEKLKMDIQVLQGLSVQIFQPSVIYMYYYSVKSKNQDKFTNFSKTVYEMYNEYPYLLNMIYLLLNATEKVGLSQIEFSNLIPFKSAPVMLSTVTVPAAISPKTVKIQKSQCKKVRCITPRIATSPFLYLLCDKKIFFWTDTYTKRTNDICNFDANCDIPFPSLTEDQLAMFNKHKHMCSEFQSFELSTQYSTGSTSCIMKKKGTCMLNGSLRQIVVCDNGKMYEQYATGHYPNDGSIHKVCFKTGCPTSYPRDPESLKNCSIAIPKIHHGSIETTYVNDINSYRQLIEDSFYSTLINFAYEPTSGLPDVLPTFKPLTMTGTSTESGVERAQISFDINAIGGQSTGINLLTPEGDHIMDLIIFVRSANVTSTYQMLYQTGPTIAYNSHHYETCTGPCPELELTDNSWVKFHKESTSTWGCEQYGCLAINTGCLYGECKDVISPEGKVYSKATSEKSMVELCVTTSHDFYCTHLDSSSAIVTGKLNAQFKTVESFVLPDKVFVKNHRVKVGQINNIGEFSKYCGNVQYFNGSVIGTGIPNFDYRCHAATKKDLIIHKCYDNYYDSCLALTDAQDLIIDTESDMNMELSKHEKNLGVISLQVQLGDIHYKIFQKEPEIGLEATCIGCHDCISGIQCDLNIKTSVSATCQVSSNCNPMVTRLSIHPDQVKYFNKFFCKSSQTTIDIKICKTSIKTTIQLTKRRPMLEINTISRSPVVVERDNTCGTWLCRVGEEISSLFSMNVTGIFSKLWHYVLIIFGSIIALLIFNYILLPIFKILILSLKKHDREYKLSGKQY</sequence>
<dbReference type="InterPro" id="IPR005167">
    <property type="entry name" value="Bunya_G1"/>
</dbReference>
<evidence type="ECO:0000256" key="11">
    <source>
        <dbReference type="ARBA" id="ARBA00022870"/>
    </source>
</evidence>
<evidence type="ECO:0000256" key="8">
    <source>
        <dbReference type="ARBA" id="ARBA00022804"/>
    </source>
</evidence>
<proteinExistence type="predicted"/>
<dbReference type="GO" id="GO:0044178">
    <property type="term" value="C:host cell Golgi membrane"/>
    <property type="evidence" value="ECO:0007669"/>
    <property type="project" value="UniProtKB-SubCell"/>
</dbReference>
<keyword evidence="5" id="KW-0945">Host-virus interaction</keyword>
<keyword evidence="13 18" id="KW-0472">Membrane</keyword>
<dbReference type="GO" id="GO:0046718">
    <property type="term" value="P:symbiont entry into host cell"/>
    <property type="evidence" value="ECO:0007669"/>
    <property type="project" value="UniProtKB-KW"/>
</dbReference>
<evidence type="ECO:0000256" key="7">
    <source>
        <dbReference type="ARBA" id="ARBA00022729"/>
    </source>
</evidence>
<feature type="transmembrane region" description="Helical" evidence="18">
    <location>
        <begin position="1359"/>
        <end position="1384"/>
    </location>
</feature>
<reference evidence="21" key="1">
    <citation type="submission" date="2019-05" db="EMBL/GenBank/DDBJ databases">
        <title>Genomic Characterization of 104 Bunyaviruses in the Families Peribunyaviridae, Nairoviridae, and Phenuiviridae.</title>
        <authorList>
            <person name="Kapuscinski M."/>
            <person name="Bergren N."/>
            <person name="Russell B."/>
            <person name="Lee J."/>
            <person name="Borland E."/>
            <person name="King D."/>
            <person name="Burkhalter K."/>
            <person name="Stenglein M."/>
            <person name="Kading R."/>
        </authorList>
    </citation>
    <scope>NUCLEOTIDE SEQUENCE</scope>
    <source>
        <strain evidence="21">ColAn 57389</strain>
    </source>
</reference>
<evidence type="ECO:0000256" key="15">
    <source>
        <dbReference type="ARBA" id="ARBA00023184"/>
    </source>
</evidence>
<dbReference type="GO" id="GO:0044003">
    <property type="term" value="P:symbiont-mediated perturbation of host process"/>
    <property type="evidence" value="ECO:0007669"/>
    <property type="project" value="InterPro"/>
</dbReference>
<protein>
    <recommendedName>
        <fullName evidence="4">Envelopment polyprotein</fullName>
    </recommendedName>
    <alternativeName>
        <fullName evidence="17">M polyprotein</fullName>
    </alternativeName>
</protein>
<feature type="transmembrane region" description="Helical" evidence="18">
    <location>
        <begin position="209"/>
        <end position="241"/>
    </location>
</feature>
<dbReference type="NCBIfam" id="TIGR04210">
    <property type="entry name" value="bunya_NSm"/>
    <property type="match status" value="1"/>
</dbReference>
<keyword evidence="12 18" id="KW-1133">Transmembrane helix</keyword>
<dbReference type="InterPro" id="IPR005168">
    <property type="entry name" value="Bunya_G2"/>
</dbReference>
<evidence type="ECO:0000256" key="13">
    <source>
        <dbReference type="ARBA" id="ARBA00023136"/>
    </source>
</evidence>
<evidence type="ECO:0000313" key="21">
    <source>
        <dbReference type="EMBL" id="QLA46941.1"/>
    </source>
</evidence>
<evidence type="ECO:0000256" key="3">
    <source>
        <dbReference type="ARBA" id="ARBA00004625"/>
    </source>
</evidence>
<dbReference type="InterPro" id="IPR026400">
    <property type="entry name" value="Bunya_nonstruc_pro_NSm"/>
</dbReference>
<feature type="transmembrane region" description="Helical" evidence="18">
    <location>
        <begin position="360"/>
        <end position="378"/>
    </location>
</feature>
<keyword evidence="8" id="KW-1161">Viral attachment to host cell</keyword>
<keyword evidence="9" id="KW-1040">Host Golgi apparatus</keyword>
<keyword evidence="14" id="KW-0325">Glycoprotein</keyword>
<evidence type="ECO:0000256" key="10">
    <source>
        <dbReference type="ARBA" id="ARBA00022844"/>
    </source>
</evidence>
<feature type="transmembrane region" description="Helical" evidence="18">
    <location>
        <begin position="307"/>
        <end position="329"/>
    </location>
</feature>
<keyword evidence="6 18" id="KW-0812">Transmembrane</keyword>
<accession>A0A7D5INF8</accession>